<evidence type="ECO:0008006" key="3">
    <source>
        <dbReference type="Google" id="ProtNLM"/>
    </source>
</evidence>
<evidence type="ECO:0000313" key="1">
    <source>
        <dbReference type="EMBL" id="OHA67360.1"/>
    </source>
</evidence>
<dbReference type="AlphaFoldDB" id="A0A1G2R3D1"/>
<gene>
    <name evidence="1" type="ORF">A3C04_01750</name>
</gene>
<reference evidence="1 2" key="1">
    <citation type="journal article" date="2016" name="Nat. Commun.">
        <title>Thousands of microbial genomes shed light on interconnected biogeochemical processes in an aquifer system.</title>
        <authorList>
            <person name="Anantharaman K."/>
            <person name="Brown C.T."/>
            <person name="Hug L.A."/>
            <person name="Sharon I."/>
            <person name="Castelle C.J."/>
            <person name="Probst A.J."/>
            <person name="Thomas B.C."/>
            <person name="Singh A."/>
            <person name="Wilkins M.J."/>
            <person name="Karaoz U."/>
            <person name="Brodie E.L."/>
            <person name="Williams K.H."/>
            <person name="Hubbard S.S."/>
            <person name="Banfield J.F."/>
        </authorList>
    </citation>
    <scope>NUCLEOTIDE SEQUENCE [LARGE SCALE GENOMIC DNA]</scope>
</reference>
<accession>A0A1G2R3D1</accession>
<proteinExistence type="predicted"/>
<comment type="caution">
    <text evidence="1">The sequence shown here is derived from an EMBL/GenBank/DDBJ whole genome shotgun (WGS) entry which is preliminary data.</text>
</comment>
<organism evidence="1 2">
    <name type="scientific">Candidatus Wildermuthbacteria bacterium RIFCSPHIGHO2_02_FULL_45_25</name>
    <dbReference type="NCBI Taxonomy" id="1802450"/>
    <lineage>
        <taxon>Bacteria</taxon>
        <taxon>Candidatus Wildermuthiibacteriota</taxon>
    </lineage>
</organism>
<dbReference type="EMBL" id="MHTV01000012">
    <property type="protein sequence ID" value="OHA67360.1"/>
    <property type="molecule type" value="Genomic_DNA"/>
</dbReference>
<evidence type="ECO:0000313" key="2">
    <source>
        <dbReference type="Proteomes" id="UP000178092"/>
    </source>
</evidence>
<dbReference type="InterPro" id="IPR011990">
    <property type="entry name" value="TPR-like_helical_dom_sf"/>
</dbReference>
<protein>
    <recommendedName>
        <fullName evidence="3">Outer membrane lipoprotein BamD-like domain-containing protein</fullName>
    </recommendedName>
</protein>
<dbReference type="Gene3D" id="1.25.40.10">
    <property type="entry name" value="Tetratricopeptide repeat domain"/>
    <property type="match status" value="1"/>
</dbReference>
<name>A0A1G2R3D1_9BACT</name>
<sequence>MKLSKPAKYLILGILGASSLWLMYTMSMKPLLINHKLNLVIALTQQEECDEAFEILDSLPRETFTERYLQNQLIDATTKCFPQLDKSTRIIRIWQIQELLQKRVQRYPYETKSWIALAAYTNLMMANAQTDEQRQQFGQLSIYAMEKALALSPSREEIYDRMTYTFLLTKQYPQAEETAQQCLIYFPASNRCLAWKILVEIFLGERQAIDISPKADPEMRRHFLRAEFLHLLLPIAIQQKNYDQLFEIYERLIVLEGPSPAYSQSLALAYAQSTINGGYREAIIHALDFLDQDPSSKEQVKIFLRAVIEKTQKEYPRQDDRIEGLAPNIKQRIRTHFPGLFDKSLGGN</sequence>
<dbReference type="SUPFAM" id="SSF48452">
    <property type="entry name" value="TPR-like"/>
    <property type="match status" value="1"/>
</dbReference>
<dbReference type="Proteomes" id="UP000178092">
    <property type="component" value="Unassembled WGS sequence"/>
</dbReference>